<evidence type="ECO:0000313" key="2">
    <source>
        <dbReference type="Proteomes" id="UP001206788"/>
    </source>
</evidence>
<sequence length="276" mass="31745">MRWLVPFLFLWIHWEVFAQLENELGKPLAEISVKELDQVSLDTREQIYASNLQGDIFLFDASGKQLNYFSPARQAKLSQLEAAWSVTIFSFSEDLQEYRILDRFLNPIAERNFLDASVNLPKAATLGNNNIVWVWDESDLSLKRMDYLRNLILDIQPLNLITSVKSLQITALKEYKNRLFALIPNEGVLVFDNQGNLLLDLKLPKVEKLSLYKDYLLWLENGTLMGYNLSQQSVENIQALDTPEGSYVLLGQTKLLLVNAEKIEVYSIPDTLKNLQ</sequence>
<name>A0ABT2G7Z8_9BACT</name>
<protein>
    <recommendedName>
        <fullName evidence="3">Two component regulator propeller</fullName>
    </recommendedName>
</protein>
<accession>A0ABT2G7Z8</accession>
<organism evidence="1 2">
    <name type="scientific">Algoriphagus limi</name>
    <dbReference type="NCBI Taxonomy" id="2975273"/>
    <lineage>
        <taxon>Bacteria</taxon>
        <taxon>Pseudomonadati</taxon>
        <taxon>Bacteroidota</taxon>
        <taxon>Cytophagia</taxon>
        <taxon>Cytophagales</taxon>
        <taxon>Cyclobacteriaceae</taxon>
        <taxon>Algoriphagus</taxon>
    </lineage>
</organism>
<dbReference type="RefSeq" id="WP_259413811.1">
    <property type="nucleotide sequence ID" value="NZ_JANWGH010000001.1"/>
</dbReference>
<evidence type="ECO:0000313" key="1">
    <source>
        <dbReference type="EMBL" id="MCS5490135.1"/>
    </source>
</evidence>
<keyword evidence="2" id="KW-1185">Reference proteome</keyword>
<dbReference type="Proteomes" id="UP001206788">
    <property type="component" value="Unassembled WGS sequence"/>
</dbReference>
<dbReference type="EMBL" id="JANWGH010000001">
    <property type="protein sequence ID" value="MCS5490135.1"/>
    <property type="molecule type" value="Genomic_DNA"/>
</dbReference>
<reference evidence="1 2" key="1">
    <citation type="submission" date="2022-08" db="EMBL/GenBank/DDBJ databases">
        <title>Algoriphagus sp. CAU 1643 isolated from mud.</title>
        <authorList>
            <person name="Kim W."/>
        </authorList>
    </citation>
    <scope>NUCLEOTIDE SEQUENCE [LARGE SCALE GENOMIC DNA]</scope>
    <source>
        <strain evidence="1 2">CAU 1643</strain>
    </source>
</reference>
<proteinExistence type="predicted"/>
<evidence type="ECO:0008006" key="3">
    <source>
        <dbReference type="Google" id="ProtNLM"/>
    </source>
</evidence>
<comment type="caution">
    <text evidence="1">The sequence shown here is derived from an EMBL/GenBank/DDBJ whole genome shotgun (WGS) entry which is preliminary data.</text>
</comment>
<gene>
    <name evidence="1" type="ORF">NY014_06825</name>
</gene>